<comment type="caution">
    <text evidence="2">The sequence shown here is derived from an EMBL/GenBank/DDBJ whole genome shotgun (WGS) entry which is preliminary data.</text>
</comment>
<evidence type="ECO:0000313" key="2">
    <source>
        <dbReference type="EMBL" id="MCX2817759.1"/>
    </source>
</evidence>
<feature type="compositionally biased region" description="Polar residues" evidence="1">
    <location>
        <begin position="336"/>
        <end position="348"/>
    </location>
</feature>
<feature type="compositionally biased region" description="Basic and acidic residues" evidence="1">
    <location>
        <begin position="352"/>
        <end position="361"/>
    </location>
</feature>
<evidence type="ECO:0000313" key="3">
    <source>
        <dbReference type="Proteomes" id="UP001149411"/>
    </source>
</evidence>
<dbReference type="EMBL" id="RKLV01000001">
    <property type="protein sequence ID" value="MCX2817759.1"/>
    <property type="molecule type" value="Genomic_DNA"/>
</dbReference>
<sequence>MRRKTGVVAAVTVCAVVLGAVVSANYLGLVVAPQDTTRFVPADAGTAVRVNTTALGDDPNVDRLLETALGTGYDGLLGSVEDRTGIGTDSLLEATFFVGTSRTDSTDEGSYAGVVFRTEPGVVDVRGLETFDVERSSYNLVPFYTVRSNATEDARPFYATTVGRGVYVVGTERAVRDASDVAWRSAEALNSPLRDELTSAPVTFVATDAPLADTSTVSGSYRPDPRLNGTSIRLELRPSVGAGVGDVRRTVGVYVTAARLPNDARLNDILDSTEVYETSSSVVVEYTGSTDGTASAFRVFDARFGWTDALKNSLRTVGLSDVFGSPNDVTEGTAYRTNITDHQPNVTPQDPFAEKTRRDREDTAEDTGT</sequence>
<dbReference type="RefSeq" id="WP_266085225.1">
    <property type="nucleotide sequence ID" value="NZ_RKLV01000001.1"/>
</dbReference>
<dbReference type="AlphaFoldDB" id="A0A9Q4GF45"/>
<keyword evidence="3" id="KW-1185">Reference proteome</keyword>
<proteinExistence type="predicted"/>
<accession>A0A9Q4GF45</accession>
<reference evidence="2" key="1">
    <citation type="submission" date="2022-09" db="EMBL/GenBank/DDBJ databases">
        <title>Haloadaptaus new haloarchaeum isolated from saline soil.</title>
        <authorList>
            <person name="Duran-Viseras A."/>
            <person name="Sanchez-Porro C."/>
            <person name="Ventosa A."/>
        </authorList>
    </citation>
    <scope>NUCLEOTIDE SEQUENCE</scope>
    <source>
        <strain evidence="2">F3-133</strain>
    </source>
</reference>
<gene>
    <name evidence="2" type="ORF">EGH25_00065</name>
</gene>
<feature type="region of interest" description="Disordered" evidence="1">
    <location>
        <begin position="336"/>
        <end position="369"/>
    </location>
</feature>
<evidence type="ECO:0000256" key="1">
    <source>
        <dbReference type="SAM" id="MobiDB-lite"/>
    </source>
</evidence>
<name>A0A9Q4GF45_9EURY</name>
<dbReference type="Proteomes" id="UP001149411">
    <property type="component" value="Unassembled WGS sequence"/>
</dbReference>
<protein>
    <submittedName>
        <fullName evidence="2">Uncharacterized protein</fullName>
    </submittedName>
</protein>
<organism evidence="2 3">
    <name type="scientific">Halorutilus salinus</name>
    <dbReference type="NCBI Taxonomy" id="2487751"/>
    <lineage>
        <taxon>Archaea</taxon>
        <taxon>Methanobacteriati</taxon>
        <taxon>Methanobacteriota</taxon>
        <taxon>Stenosarchaea group</taxon>
        <taxon>Halobacteria</taxon>
        <taxon>Halorutilales</taxon>
        <taxon>Halorutilaceae</taxon>
        <taxon>Halorutilus</taxon>
    </lineage>
</organism>